<dbReference type="EMBL" id="CM042031">
    <property type="protein sequence ID" value="KAI3784200.1"/>
    <property type="molecule type" value="Genomic_DNA"/>
</dbReference>
<dbReference type="Proteomes" id="UP001056120">
    <property type="component" value="Linkage Group LG14"/>
</dbReference>
<keyword evidence="2" id="KW-1185">Reference proteome</keyword>
<evidence type="ECO:0000313" key="2">
    <source>
        <dbReference type="Proteomes" id="UP001056120"/>
    </source>
</evidence>
<organism evidence="1 2">
    <name type="scientific">Smallanthus sonchifolius</name>
    <dbReference type="NCBI Taxonomy" id="185202"/>
    <lineage>
        <taxon>Eukaryota</taxon>
        <taxon>Viridiplantae</taxon>
        <taxon>Streptophyta</taxon>
        <taxon>Embryophyta</taxon>
        <taxon>Tracheophyta</taxon>
        <taxon>Spermatophyta</taxon>
        <taxon>Magnoliopsida</taxon>
        <taxon>eudicotyledons</taxon>
        <taxon>Gunneridae</taxon>
        <taxon>Pentapetalae</taxon>
        <taxon>asterids</taxon>
        <taxon>campanulids</taxon>
        <taxon>Asterales</taxon>
        <taxon>Asteraceae</taxon>
        <taxon>Asteroideae</taxon>
        <taxon>Heliantheae alliance</taxon>
        <taxon>Millerieae</taxon>
        <taxon>Smallanthus</taxon>
    </lineage>
</organism>
<protein>
    <submittedName>
        <fullName evidence="1">Uncharacterized protein</fullName>
    </submittedName>
</protein>
<comment type="caution">
    <text evidence="1">The sequence shown here is derived from an EMBL/GenBank/DDBJ whole genome shotgun (WGS) entry which is preliminary data.</text>
</comment>
<reference evidence="2" key="1">
    <citation type="journal article" date="2022" name="Mol. Ecol. Resour.">
        <title>The genomes of chicory, endive, great burdock and yacon provide insights into Asteraceae palaeo-polyploidization history and plant inulin production.</title>
        <authorList>
            <person name="Fan W."/>
            <person name="Wang S."/>
            <person name="Wang H."/>
            <person name="Wang A."/>
            <person name="Jiang F."/>
            <person name="Liu H."/>
            <person name="Zhao H."/>
            <person name="Xu D."/>
            <person name="Zhang Y."/>
        </authorList>
    </citation>
    <scope>NUCLEOTIDE SEQUENCE [LARGE SCALE GENOMIC DNA]</scope>
    <source>
        <strain evidence="2">cv. Yunnan</strain>
    </source>
</reference>
<accession>A0ACB9GL60</accession>
<proteinExistence type="predicted"/>
<evidence type="ECO:0000313" key="1">
    <source>
        <dbReference type="EMBL" id="KAI3784200.1"/>
    </source>
</evidence>
<reference evidence="1 2" key="2">
    <citation type="journal article" date="2022" name="Mol. Ecol. Resour.">
        <title>The genomes of chicory, endive, great burdock and yacon provide insights into Asteraceae paleo-polyploidization history and plant inulin production.</title>
        <authorList>
            <person name="Fan W."/>
            <person name="Wang S."/>
            <person name="Wang H."/>
            <person name="Wang A."/>
            <person name="Jiang F."/>
            <person name="Liu H."/>
            <person name="Zhao H."/>
            <person name="Xu D."/>
            <person name="Zhang Y."/>
        </authorList>
    </citation>
    <scope>NUCLEOTIDE SEQUENCE [LARGE SCALE GENOMIC DNA]</scope>
    <source>
        <strain evidence="2">cv. Yunnan</strain>
        <tissue evidence="1">Leaves</tissue>
    </source>
</reference>
<sequence length="132" mass="14634">MHSGDTSQCRLCMVAIIASVFERYKILLDSSELAGMALGLVFGTVVVYGSLAETSEGCSVACQVVVVRIGGRWWCWRNARRRGDLKGRRQPQWGSPAEAVMAQQWRVGFSESDSSQRWYDGGSARLPIFGRN</sequence>
<gene>
    <name evidence="1" type="ORF">L1987_43294</name>
</gene>
<name>A0ACB9GL60_9ASTR</name>